<dbReference type="AlphaFoldDB" id="A0AAU7PT04"/>
<evidence type="ECO:0000313" key="1">
    <source>
        <dbReference type="EMBL" id="XBS54691.1"/>
    </source>
</evidence>
<reference evidence="1" key="1">
    <citation type="submission" date="2024-06" db="EMBL/GenBank/DDBJ databases">
        <title>Lacrimispora cavernae sp. nov., a novel anaerobe isolated from bat guano pile inside a cave.</title>
        <authorList>
            <person name="Miller S.L."/>
            <person name="Lu N."/>
            <person name="King J."/>
            <person name="Sankaranarayanan K."/>
            <person name="Lawson P.A."/>
        </authorList>
    </citation>
    <scope>NUCLEOTIDE SEQUENCE</scope>
    <source>
        <strain evidence="1">BS-2</strain>
    </source>
</reference>
<name>A0AAU7PT04_9FIRM</name>
<dbReference type="RefSeq" id="WP_349947383.1">
    <property type="nucleotide sequence ID" value="NZ_CP157940.1"/>
</dbReference>
<protein>
    <submittedName>
        <fullName evidence="1">Uncharacterized protein</fullName>
    </submittedName>
</protein>
<accession>A0AAU7PT04</accession>
<sequence>MEINDTQYKEVEVNKMIINGKEQAGNIINAEDTKDKQELNVTVYTRSITELPESGGRHNKFYELLQKVLFKNKRS</sequence>
<gene>
    <name evidence="1" type="ORF">ABFV83_02530</name>
</gene>
<organism evidence="1">
    <name type="scientific">Lacrimispora sp. BS-2</name>
    <dbReference type="NCBI Taxonomy" id="3151850"/>
    <lineage>
        <taxon>Bacteria</taxon>
        <taxon>Bacillati</taxon>
        <taxon>Bacillota</taxon>
        <taxon>Clostridia</taxon>
        <taxon>Lachnospirales</taxon>
        <taxon>Lachnospiraceae</taxon>
        <taxon>Lacrimispora</taxon>
    </lineage>
</organism>
<proteinExistence type="predicted"/>
<dbReference type="EMBL" id="CP157940">
    <property type="protein sequence ID" value="XBS54691.1"/>
    <property type="molecule type" value="Genomic_DNA"/>
</dbReference>